<dbReference type="AlphaFoldDB" id="A0A4Y2KB07"/>
<organism evidence="1 2">
    <name type="scientific">Araneus ventricosus</name>
    <name type="common">Orbweaver spider</name>
    <name type="synonym">Epeira ventricosa</name>
    <dbReference type="NCBI Taxonomy" id="182803"/>
    <lineage>
        <taxon>Eukaryota</taxon>
        <taxon>Metazoa</taxon>
        <taxon>Ecdysozoa</taxon>
        <taxon>Arthropoda</taxon>
        <taxon>Chelicerata</taxon>
        <taxon>Arachnida</taxon>
        <taxon>Araneae</taxon>
        <taxon>Araneomorphae</taxon>
        <taxon>Entelegynae</taxon>
        <taxon>Araneoidea</taxon>
        <taxon>Araneidae</taxon>
        <taxon>Araneus</taxon>
    </lineage>
</organism>
<proteinExistence type="predicted"/>
<gene>
    <name evidence="1" type="ORF">AVEN_138927_1</name>
</gene>
<evidence type="ECO:0000313" key="2">
    <source>
        <dbReference type="Proteomes" id="UP000499080"/>
    </source>
</evidence>
<reference evidence="1 2" key="1">
    <citation type="journal article" date="2019" name="Sci. Rep.">
        <title>Orb-weaving spider Araneus ventricosus genome elucidates the spidroin gene catalogue.</title>
        <authorList>
            <person name="Kono N."/>
            <person name="Nakamura H."/>
            <person name="Ohtoshi R."/>
            <person name="Moran D.A.P."/>
            <person name="Shinohara A."/>
            <person name="Yoshida Y."/>
            <person name="Fujiwara M."/>
            <person name="Mori M."/>
            <person name="Tomita M."/>
            <person name="Arakawa K."/>
        </authorList>
    </citation>
    <scope>NUCLEOTIDE SEQUENCE [LARGE SCALE GENOMIC DNA]</scope>
</reference>
<comment type="caution">
    <text evidence="1">The sequence shown here is derived from an EMBL/GenBank/DDBJ whole genome shotgun (WGS) entry which is preliminary data.</text>
</comment>
<protein>
    <submittedName>
        <fullName evidence="1">Uncharacterized protein</fullName>
    </submittedName>
</protein>
<sequence>MRLTFREKAFPDRLINFSERTRRDKGMLATLRASGIISTPPRKARKSVTEMTCPLKIGSAGIAVGLIYCENKRLWDVEDVKHHSSRTLQFNGITVHERSNSSQDGYLPPINVIPNHETTRSARKLMSREFGKLPISRCLLPSPN</sequence>
<keyword evidence="2" id="KW-1185">Reference proteome</keyword>
<dbReference type="Proteomes" id="UP000499080">
    <property type="component" value="Unassembled WGS sequence"/>
</dbReference>
<name>A0A4Y2KB07_ARAVE</name>
<evidence type="ECO:0000313" key="1">
    <source>
        <dbReference type="EMBL" id="GBM99088.1"/>
    </source>
</evidence>
<dbReference type="EMBL" id="BGPR01004389">
    <property type="protein sequence ID" value="GBM99088.1"/>
    <property type="molecule type" value="Genomic_DNA"/>
</dbReference>
<accession>A0A4Y2KB07</accession>